<gene>
    <name evidence="1" type="ORF">BV25DRAFT_1909281</name>
</gene>
<protein>
    <submittedName>
        <fullName evidence="1">Carbonic anhydrase</fullName>
    </submittedName>
</protein>
<dbReference type="EMBL" id="MU277239">
    <property type="protein sequence ID" value="KAI0058055.1"/>
    <property type="molecule type" value="Genomic_DNA"/>
</dbReference>
<name>A0ACB8SNQ8_9AGAM</name>
<evidence type="ECO:0000313" key="1">
    <source>
        <dbReference type="EMBL" id="KAI0058055.1"/>
    </source>
</evidence>
<evidence type="ECO:0000313" key="2">
    <source>
        <dbReference type="Proteomes" id="UP000814140"/>
    </source>
</evidence>
<organism evidence="1 2">
    <name type="scientific">Artomyces pyxidatus</name>
    <dbReference type="NCBI Taxonomy" id="48021"/>
    <lineage>
        <taxon>Eukaryota</taxon>
        <taxon>Fungi</taxon>
        <taxon>Dikarya</taxon>
        <taxon>Basidiomycota</taxon>
        <taxon>Agaricomycotina</taxon>
        <taxon>Agaricomycetes</taxon>
        <taxon>Russulales</taxon>
        <taxon>Auriscalpiaceae</taxon>
        <taxon>Artomyces</taxon>
    </lineage>
</organism>
<proteinExistence type="predicted"/>
<sequence length="170" mass="18583">MSVQAEFVKANEPYVADFGDKASLALPPAKKLIVVTCMDARLDPAAHLGLKEGDAHIIRNAGGAATEALRSIVVSQRLLGTREIAVFHHTGCGMQTFQTPQLRELVKEASPGDEEVSRTVDDIDFITFTDLDASVRSDVEWLKAHPLVLKESVITGWVYEVETGKVRQVL</sequence>
<reference evidence="1" key="2">
    <citation type="journal article" date="2022" name="New Phytol.">
        <title>Evolutionary transition to the ectomycorrhizal habit in the genomes of a hyperdiverse lineage of mushroom-forming fungi.</title>
        <authorList>
            <person name="Looney B."/>
            <person name="Miyauchi S."/>
            <person name="Morin E."/>
            <person name="Drula E."/>
            <person name="Courty P.E."/>
            <person name="Kohler A."/>
            <person name="Kuo A."/>
            <person name="LaButti K."/>
            <person name="Pangilinan J."/>
            <person name="Lipzen A."/>
            <person name="Riley R."/>
            <person name="Andreopoulos W."/>
            <person name="He G."/>
            <person name="Johnson J."/>
            <person name="Nolan M."/>
            <person name="Tritt A."/>
            <person name="Barry K.W."/>
            <person name="Grigoriev I.V."/>
            <person name="Nagy L.G."/>
            <person name="Hibbett D."/>
            <person name="Henrissat B."/>
            <person name="Matheny P.B."/>
            <person name="Labbe J."/>
            <person name="Martin F.M."/>
        </authorList>
    </citation>
    <scope>NUCLEOTIDE SEQUENCE</scope>
    <source>
        <strain evidence="1">HHB10654</strain>
    </source>
</reference>
<accession>A0ACB8SNQ8</accession>
<dbReference type="Proteomes" id="UP000814140">
    <property type="component" value="Unassembled WGS sequence"/>
</dbReference>
<keyword evidence="2" id="KW-1185">Reference proteome</keyword>
<reference evidence="1" key="1">
    <citation type="submission" date="2021-03" db="EMBL/GenBank/DDBJ databases">
        <authorList>
            <consortium name="DOE Joint Genome Institute"/>
            <person name="Ahrendt S."/>
            <person name="Looney B.P."/>
            <person name="Miyauchi S."/>
            <person name="Morin E."/>
            <person name="Drula E."/>
            <person name="Courty P.E."/>
            <person name="Chicoki N."/>
            <person name="Fauchery L."/>
            <person name="Kohler A."/>
            <person name="Kuo A."/>
            <person name="Labutti K."/>
            <person name="Pangilinan J."/>
            <person name="Lipzen A."/>
            <person name="Riley R."/>
            <person name="Andreopoulos W."/>
            <person name="He G."/>
            <person name="Johnson J."/>
            <person name="Barry K.W."/>
            <person name="Grigoriev I.V."/>
            <person name="Nagy L."/>
            <person name="Hibbett D."/>
            <person name="Henrissat B."/>
            <person name="Matheny P.B."/>
            <person name="Labbe J."/>
            <person name="Martin F."/>
        </authorList>
    </citation>
    <scope>NUCLEOTIDE SEQUENCE</scope>
    <source>
        <strain evidence="1">HHB10654</strain>
    </source>
</reference>
<comment type="caution">
    <text evidence="1">The sequence shown here is derived from an EMBL/GenBank/DDBJ whole genome shotgun (WGS) entry which is preliminary data.</text>
</comment>